<evidence type="ECO:0000313" key="2">
    <source>
        <dbReference type="EMBL" id="MBN0988910.1"/>
    </source>
</evidence>
<evidence type="ECO:0000313" key="3">
    <source>
        <dbReference type="Proteomes" id="UP000760472"/>
    </source>
</evidence>
<gene>
    <name evidence="2" type="ORF">JW498_16180</name>
</gene>
<reference evidence="2 3" key="1">
    <citation type="submission" date="2021-02" db="EMBL/GenBank/DDBJ databases">
        <title>A novel species of genus Amphritea isolated from a fishpond in China.</title>
        <authorList>
            <person name="Lu H."/>
        </authorList>
    </citation>
    <scope>NUCLEOTIDE SEQUENCE [LARGE SCALE GENOMIC DNA]</scope>
    <source>
        <strain evidence="2 3">RP18W</strain>
    </source>
</reference>
<comment type="caution">
    <text evidence="2">The sequence shown here is derived from an EMBL/GenBank/DDBJ whole genome shotgun (WGS) entry which is preliminary data.</text>
</comment>
<dbReference type="Proteomes" id="UP000760472">
    <property type="component" value="Unassembled WGS sequence"/>
</dbReference>
<keyword evidence="3" id="KW-1185">Reference proteome</keyword>
<protein>
    <submittedName>
        <fullName evidence="2">Uncharacterized protein</fullName>
    </submittedName>
</protein>
<proteinExistence type="predicted"/>
<evidence type="ECO:0000256" key="1">
    <source>
        <dbReference type="SAM" id="MobiDB-lite"/>
    </source>
</evidence>
<dbReference type="EMBL" id="JAFFZP010000029">
    <property type="protein sequence ID" value="MBN0988910.1"/>
    <property type="molecule type" value="Genomic_DNA"/>
</dbReference>
<feature type="region of interest" description="Disordered" evidence="1">
    <location>
        <begin position="1"/>
        <end position="31"/>
    </location>
</feature>
<sequence>MDTNHSIQEDSEFSRQSPVIIEDSSAPGSMTKTLSRATEYLRSLADDPDENCFVLSSN</sequence>
<accession>A0ABS2WB03</accession>
<dbReference type="RefSeq" id="WP_205214063.1">
    <property type="nucleotide sequence ID" value="NZ_JAFFZP010000029.1"/>
</dbReference>
<organism evidence="2 3">
    <name type="scientific">Amphritea pacifica</name>
    <dbReference type="NCBI Taxonomy" id="2811233"/>
    <lineage>
        <taxon>Bacteria</taxon>
        <taxon>Pseudomonadati</taxon>
        <taxon>Pseudomonadota</taxon>
        <taxon>Gammaproteobacteria</taxon>
        <taxon>Oceanospirillales</taxon>
        <taxon>Oceanospirillaceae</taxon>
        <taxon>Amphritea</taxon>
    </lineage>
</organism>
<name>A0ABS2WB03_9GAMM</name>